<reference evidence="2" key="1">
    <citation type="submission" date="2022-11" db="EMBL/GenBank/DDBJ databases">
        <authorList>
            <person name="Petersen C."/>
        </authorList>
    </citation>
    <scope>NUCLEOTIDE SEQUENCE</scope>
    <source>
        <strain evidence="2">IBT 16849</strain>
    </source>
</reference>
<keyword evidence="3" id="KW-1185">Reference proteome</keyword>
<dbReference type="OrthoDB" id="5059029at2759"/>
<dbReference type="Proteomes" id="UP001150879">
    <property type="component" value="Unassembled WGS sequence"/>
</dbReference>
<proteinExistence type="predicted"/>
<comment type="caution">
    <text evidence="2">The sequence shown here is derived from an EMBL/GenBank/DDBJ whole genome shotgun (WGS) entry which is preliminary data.</text>
</comment>
<dbReference type="AlphaFoldDB" id="A0A9W9MF88"/>
<dbReference type="EMBL" id="JAPQKP010000003">
    <property type="protein sequence ID" value="KAJ5200410.1"/>
    <property type="molecule type" value="Genomic_DNA"/>
</dbReference>
<sequence length="121" mass="13842">MGKIVENIIQTLYNPETCSLMSGTYENMEWSWRSVDPECDIKAQRDAISRAIKHYTTSKTSKEHCEDCDTKCLRMDAGSSRDVGLKPGPVDEFDEKAYCGPTLTFDLYLMGENDRCEQHFL</sequence>
<accession>A0A9W9MF88</accession>
<gene>
    <name evidence="2" type="ORF">N7472_005614</name>
</gene>
<protein>
    <recommendedName>
        <fullName evidence="1">Secreted protein CSS2 C-terminal domain-containing protein</fullName>
    </recommendedName>
</protein>
<evidence type="ECO:0000313" key="2">
    <source>
        <dbReference type="EMBL" id="KAJ5200410.1"/>
    </source>
</evidence>
<evidence type="ECO:0000313" key="3">
    <source>
        <dbReference type="Proteomes" id="UP001150879"/>
    </source>
</evidence>
<name>A0A9W9MF88_9EURO</name>
<reference evidence="2" key="2">
    <citation type="journal article" date="2023" name="IMA Fungus">
        <title>Comparative genomic study of the Penicillium genus elucidates a diverse pangenome and 15 lateral gene transfer events.</title>
        <authorList>
            <person name="Petersen C."/>
            <person name="Sorensen T."/>
            <person name="Nielsen M.R."/>
            <person name="Sondergaard T.E."/>
            <person name="Sorensen J.L."/>
            <person name="Fitzpatrick D.A."/>
            <person name="Frisvad J.C."/>
            <person name="Nielsen K.L."/>
        </authorList>
    </citation>
    <scope>NUCLEOTIDE SEQUENCE</scope>
    <source>
        <strain evidence="2">IBT 16849</strain>
    </source>
</reference>
<feature type="domain" description="Secreted protein CSS2 C-terminal" evidence="1">
    <location>
        <begin position="5"/>
        <end position="98"/>
    </location>
</feature>
<dbReference type="InterPro" id="IPR046624">
    <property type="entry name" value="CSS2_C"/>
</dbReference>
<organism evidence="2 3">
    <name type="scientific">Penicillium cf. griseofulvum</name>
    <dbReference type="NCBI Taxonomy" id="2972120"/>
    <lineage>
        <taxon>Eukaryota</taxon>
        <taxon>Fungi</taxon>
        <taxon>Dikarya</taxon>
        <taxon>Ascomycota</taxon>
        <taxon>Pezizomycotina</taxon>
        <taxon>Eurotiomycetes</taxon>
        <taxon>Eurotiomycetidae</taxon>
        <taxon>Eurotiales</taxon>
        <taxon>Aspergillaceae</taxon>
        <taxon>Penicillium</taxon>
    </lineage>
</organism>
<evidence type="ECO:0000259" key="1">
    <source>
        <dbReference type="Pfam" id="PF20521"/>
    </source>
</evidence>
<dbReference type="Pfam" id="PF20521">
    <property type="entry name" value="DUF6736"/>
    <property type="match status" value="1"/>
</dbReference>